<dbReference type="InterPro" id="IPR017871">
    <property type="entry name" value="ABC_transporter-like_CS"/>
</dbReference>
<evidence type="ECO:0000256" key="4">
    <source>
        <dbReference type="ARBA" id="ARBA00022840"/>
    </source>
</evidence>
<evidence type="ECO:0000256" key="3">
    <source>
        <dbReference type="ARBA" id="ARBA00022741"/>
    </source>
</evidence>
<evidence type="ECO:0000313" key="7">
    <source>
        <dbReference type="Proteomes" id="UP001589836"/>
    </source>
</evidence>
<dbReference type="InterPro" id="IPR012700">
    <property type="entry name" value="PhnK"/>
</dbReference>
<dbReference type="PANTHER" id="PTHR42764">
    <property type="entry name" value="PHOSPHONATES UTILIZATION ATP-BINDING PROTEIN PHNK-RELATED"/>
    <property type="match status" value="1"/>
</dbReference>
<feature type="domain" description="ABC transporter" evidence="5">
    <location>
        <begin position="24"/>
        <end position="289"/>
    </location>
</feature>
<dbReference type="Pfam" id="PF08352">
    <property type="entry name" value="oligo_HPY"/>
    <property type="match status" value="1"/>
</dbReference>
<dbReference type="SUPFAM" id="SSF52540">
    <property type="entry name" value="P-loop containing nucleoside triphosphate hydrolases"/>
    <property type="match status" value="1"/>
</dbReference>
<dbReference type="InterPro" id="IPR027417">
    <property type="entry name" value="P-loop_NTPase"/>
</dbReference>
<evidence type="ECO:0000313" key="6">
    <source>
        <dbReference type="EMBL" id="MFC0525118.1"/>
    </source>
</evidence>
<keyword evidence="4 6" id="KW-0067">ATP-binding</keyword>
<dbReference type="GO" id="GO:0005524">
    <property type="term" value="F:ATP binding"/>
    <property type="evidence" value="ECO:0007669"/>
    <property type="project" value="UniProtKB-KW"/>
</dbReference>
<reference evidence="6 7" key="1">
    <citation type="submission" date="2024-09" db="EMBL/GenBank/DDBJ databases">
        <authorList>
            <person name="Sun Q."/>
            <person name="Mori K."/>
        </authorList>
    </citation>
    <scope>NUCLEOTIDE SEQUENCE [LARGE SCALE GENOMIC DNA]</scope>
    <source>
        <strain evidence="6 7">NCAIM B.02529</strain>
    </source>
</reference>
<gene>
    <name evidence="6" type="ORF">ACFFGV_16175</name>
</gene>
<dbReference type="Pfam" id="PF00005">
    <property type="entry name" value="ABC_tran"/>
    <property type="match status" value="1"/>
</dbReference>
<keyword evidence="2" id="KW-0813">Transport</keyword>
<dbReference type="PANTHER" id="PTHR42764:SF1">
    <property type="entry name" value="PHOSPHONATES UTILIZATION ATP-BINDING PROTEIN PHNK-RELATED"/>
    <property type="match status" value="1"/>
</dbReference>
<protein>
    <submittedName>
        <fullName evidence="6">ATP-binding cassette domain-containing protein</fullName>
    </submittedName>
</protein>
<accession>A0ABV6LS82</accession>
<sequence>MIQASLGSTLTQEQTKGSASSPVLQVRNLTKRFGDGCTFCEKEELEENYCPRCGSVLACSNVSFDLDKGEILGVVGESGSGKSTMVKSLYFDQQVTSGSATIANYKQGMANIFTESAQQQRYIRNYVMGMVYQNPHLGLKMDYSSSGNVAEKLIAAGHFHVGNIRERSAELLEKVEIPVSRMDELPRRFSGGMQQRVQISKALANNPPLLLLDEVTTGLDLSVQAKVLDLIRSIQRELQVAMVVVSHDLGVIRMLADRTMVMKQGKVVEQGLTDQILEDPQHPYTQLLVHSLL</sequence>
<name>A0ABV6LS82_9BACI</name>
<dbReference type="EMBL" id="JBHLTP010000013">
    <property type="protein sequence ID" value="MFC0525118.1"/>
    <property type="molecule type" value="Genomic_DNA"/>
</dbReference>
<keyword evidence="3" id="KW-0547">Nucleotide-binding</keyword>
<organism evidence="6 7">
    <name type="scientific">Pontibacillus salicampi</name>
    <dbReference type="NCBI Taxonomy" id="1449801"/>
    <lineage>
        <taxon>Bacteria</taxon>
        <taxon>Bacillati</taxon>
        <taxon>Bacillota</taxon>
        <taxon>Bacilli</taxon>
        <taxon>Bacillales</taxon>
        <taxon>Bacillaceae</taxon>
        <taxon>Pontibacillus</taxon>
    </lineage>
</organism>
<dbReference type="InterPro" id="IPR003593">
    <property type="entry name" value="AAA+_ATPase"/>
</dbReference>
<evidence type="ECO:0000256" key="2">
    <source>
        <dbReference type="ARBA" id="ARBA00022448"/>
    </source>
</evidence>
<dbReference type="PROSITE" id="PS50893">
    <property type="entry name" value="ABC_TRANSPORTER_2"/>
    <property type="match status" value="1"/>
</dbReference>
<comment type="similarity">
    <text evidence="1">Belongs to the ABC transporter superfamily.</text>
</comment>
<dbReference type="PROSITE" id="PS00211">
    <property type="entry name" value="ABC_TRANSPORTER_1"/>
    <property type="match status" value="1"/>
</dbReference>
<dbReference type="RefSeq" id="WP_377349955.1">
    <property type="nucleotide sequence ID" value="NZ_JBHLTP010000013.1"/>
</dbReference>
<dbReference type="SMART" id="SM00382">
    <property type="entry name" value="AAA"/>
    <property type="match status" value="1"/>
</dbReference>
<dbReference type="Proteomes" id="UP001589836">
    <property type="component" value="Unassembled WGS sequence"/>
</dbReference>
<dbReference type="InterPro" id="IPR013563">
    <property type="entry name" value="Oligopep_ABC_C"/>
</dbReference>
<dbReference type="InterPro" id="IPR003439">
    <property type="entry name" value="ABC_transporter-like_ATP-bd"/>
</dbReference>
<comment type="caution">
    <text evidence="6">The sequence shown here is derived from an EMBL/GenBank/DDBJ whole genome shotgun (WGS) entry which is preliminary data.</text>
</comment>
<keyword evidence="7" id="KW-1185">Reference proteome</keyword>
<proteinExistence type="inferred from homology"/>
<evidence type="ECO:0000256" key="1">
    <source>
        <dbReference type="ARBA" id="ARBA00005417"/>
    </source>
</evidence>
<dbReference type="PIRSF" id="PIRSF037116">
    <property type="entry name" value="CP_lyase_PhnK"/>
    <property type="match status" value="1"/>
</dbReference>
<dbReference type="Gene3D" id="3.40.50.300">
    <property type="entry name" value="P-loop containing nucleotide triphosphate hydrolases"/>
    <property type="match status" value="1"/>
</dbReference>
<evidence type="ECO:0000259" key="5">
    <source>
        <dbReference type="PROSITE" id="PS50893"/>
    </source>
</evidence>